<name>A0A139MX99_STRCR</name>
<dbReference type="STRING" id="45634.SCRDD08_02068"/>
<feature type="transmembrane region" description="Helical" evidence="1">
    <location>
        <begin position="28"/>
        <end position="48"/>
    </location>
</feature>
<evidence type="ECO:0000313" key="3">
    <source>
        <dbReference type="EMBL" id="KXT68292.1"/>
    </source>
</evidence>
<dbReference type="RefSeq" id="WP_167320504.1">
    <property type="nucleotide sequence ID" value="NZ_JAKUYZ010000006.1"/>
</dbReference>
<sequence>MEMTDKHMNEIFFEEVPVDELYGNARDFIEGFGVGIGIVAAAAGIVALT</sequence>
<reference evidence="2 6" key="2">
    <citation type="submission" date="2019-07" db="EMBL/GenBank/DDBJ databases">
        <title>Whole genome shotgun sequence of Streptococcus oligofermentans NBRC 106105.</title>
        <authorList>
            <person name="Hosoyama A."/>
            <person name="Uohara A."/>
            <person name="Ohji S."/>
            <person name="Ichikawa N."/>
        </authorList>
    </citation>
    <scope>NUCLEOTIDE SEQUENCE [LARGE SCALE GENOMIC DNA]</scope>
    <source>
        <strain evidence="2 6">NBRC 106105</strain>
    </source>
</reference>
<evidence type="ECO:0000313" key="5">
    <source>
        <dbReference type="Proteomes" id="UP000070377"/>
    </source>
</evidence>
<keyword evidence="1" id="KW-0472">Membrane</keyword>
<dbReference type="EMBL" id="JAKUYZ010000006">
    <property type="protein sequence ID" value="MCY7221153.1"/>
    <property type="molecule type" value="Genomic_DNA"/>
</dbReference>
<evidence type="ECO:0000256" key="1">
    <source>
        <dbReference type="SAM" id="Phobius"/>
    </source>
</evidence>
<dbReference type="EMBL" id="LQRD01000078">
    <property type="protein sequence ID" value="KXT68292.1"/>
    <property type="molecule type" value="Genomic_DNA"/>
</dbReference>
<reference evidence="4" key="4">
    <citation type="submission" date="2022-02" db="EMBL/GenBank/DDBJ databases">
        <authorList>
            <person name="Christensen J.J.E."/>
            <person name="Jensen C.S."/>
            <person name="Nielsen X.C."/>
            <person name="Dargis R."/>
        </authorList>
    </citation>
    <scope>NUCLEOTIDE SEQUENCE</scope>
    <source>
        <strain evidence="4">K13014465</strain>
    </source>
</reference>
<proteinExistence type="predicted"/>
<keyword evidence="1" id="KW-0812">Transmembrane</keyword>
<organism evidence="3 5">
    <name type="scientific">Streptococcus cristatus</name>
    <dbReference type="NCBI Taxonomy" id="45634"/>
    <lineage>
        <taxon>Bacteria</taxon>
        <taxon>Bacillati</taxon>
        <taxon>Bacillota</taxon>
        <taxon>Bacilli</taxon>
        <taxon>Lactobacillales</taxon>
        <taxon>Streptococcaceae</taxon>
        <taxon>Streptococcus</taxon>
    </lineage>
</organism>
<dbReference type="Proteomes" id="UP001208029">
    <property type="component" value="Unassembled WGS sequence"/>
</dbReference>
<evidence type="ECO:0000313" key="6">
    <source>
        <dbReference type="Proteomes" id="UP000321868"/>
    </source>
</evidence>
<evidence type="ECO:0000313" key="4">
    <source>
        <dbReference type="EMBL" id="MCY7221153.1"/>
    </source>
</evidence>
<protein>
    <submittedName>
        <fullName evidence="3">Uncharacterized protein</fullName>
    </submittedName>
</protein>
<keyword evidence="1" id="KW-1133">Transmembrane helix</keyword>
<accession>A0A139MX99</accession>
<reference evidence="3 5" key="1">
    <citation type="submission" date="2016-01" db="EMBL/GenBank/DDBJ databases">
        <title>Highly variable Streptococcus oralis are common among viridans streptococci isolated from primates.</title>
        <authorList>
            <person name="Denapaite D."/>
            <person name="Rieger M."/>
            <person name="Koendgen S."/>
            <person name="Brueckner R."/>
            <person name="Ochigava I."/>
            <person name="Kappeler P."/>
            <person name="Maetz-Rensing K."/>
            <person name="Leendertz F."/>
            <person name="Hakenbeck R."/>
        </authorList>
    </citation>
    <scope>NUCLEOTIDE SEQUENCE [LARGE SCALE GENOMIC DNA]</scope>
    <source>
        <strain evidence="3 5">DD08</strain>
    </source>
</reference>
<evidence type="ECO:0000313" key="2">
    <source>
        <dbReference type="EMBL" id="GEN97733.1"/>
    </source>
</evidence>
<reference evidence="4" key="3">
    <citation type="journal article" date="2022" name="Med Res Arch">
        <title>Genomic identification of streptococcal strains and relation to clinical characteristics. A substudy to The Partial Oral Treatment of Endocarditis (POET) Trial.</title>
        <authorList>
            <person name="Christensen J."/>
            <person name="Jensen C."/>
            <person name="Dargis R."/>
            <person name="Nielsen X."/>
            <person name="Pries- Heje M."/>
            <person name="Wiingaard C."/>
            <person name="Ihlemann N."/>
            <person name="Gill S."/>
            <person name="Bruun N."/>
            <person name="Elming H."/>
            <person name="Povlsen J."/>
            <person name="Madsen T."/>
            <person name="Jensen K."/>
            <person name="Fuursted K."/>
            <person name="Ostergaard L."/>
            <person name="Christiansen U."/>
            <person name="Rosenvinge F."/>
            <person name="Helweg-Larsen J."/>
            <person name="Fosbol E."/>
            <person name="Kober L."/>
            <person name="Torp-Pedersen C."/>
            <person name="Tonder N."/>
            <person name="Moser C."/>
            <person name="Iversen K."/>
            <person name="Bundgaard H."/>
        </authorList>
    </citation>
    <scope>NUCLEOTIDE SEQUENCE</scope>
    <source>
        <strain evidence="4">K13014465</strain>
    </source>
</reference>
<comment type="caution">
    <text evidence="3">The sequence shown here is derived from an EMBL/GenBank/DDBJ whole genome shotgun (WGS) entry which is preliminary data.</text>
</comment>
<dbReference type="EMBL" id="BJYQ01000098">
    <property type="protein sequence ID" value="GEN97733.1"/>
    <property type="molecule type" value="Genomic_DNA"/>
</dbReference>
<dbReference type="Proteomes" id="UP000321868">
    <property type="component" value="Unassembled WGS sequence"/>
</dbReference>
<dbReference type="AlphaFoldDB" id="A0A139MX99"/>
<dbReference type="PATRIC" id="fig|45634.12.peg.2151"/>
<dbReference type="Proteomes" id="UP000070377">
    <property type="component" value="Unassembled WGS sequence"/>
</dbReference>
<gene>
    <name evidence="4" type="ORF">MK546_03485</name>
    <name evidence="3" type="ORF">SCRDD08_02068</name>
    <name evidence="2" type="ORF">SOL01_16070</name>
</gene>